<evidence type="ECO:0000313" key="1">
    <source>
        <dbReference type="EMBL" id="KAL1124688.1"/>
    </source>
</evidence>
<dbReference type="PROSITE" id="PS50096">
    <property type="entry name" value="IQ"/>
    <property type="match status" value="1"/>
</dbReference>
<sequence length="131" mass="14149">MIGVLEGHAHHRPSLAGDETGILLDALGPPSFRPGCFLAEIFRDAMPRAVMSLSTRSPEDWLGPVGLLTICRPGATTGFDSIGQIQKEEEEELDIDLTDPDLNKAATKIQASFRGHKVRKEGQGNAENAQD</sequence>
<dbReference type="PANTHER" id="PTHR10699">
    <property type="entry name" value="NEUROMODULIN"/>
    <property type="match status" value="1"/>
</dbReference>
<dbReference type="CDD" id="cd23767">
    <property type="entry name" value="IQCD"/>
    <property type="match status" value="1"/>
</dbReference>
<reference evidence="1 2" key="1">
    <citation type="submission" date="2024-07" db="EMBL/GenBank/DDBJ databases">
        <title>Chromosome-level genome assembly of the water stick insect Ranatra chinensis (Heteroptera: Nepidae).</title>
        <authorList>
            <person name="Liu X."/>
        </authorList>
    </citation>
    <scope>NUCLEOTIDE SEQUENCE [LARGE SCALE GENOMIC DNA]</scope>
    <source>
        <strain evidence="1">Cailab_2021Rc</strain>
        <tissue evidence="1">Muscle</tissue>
    </source>
</reference>
<dbReference type="EMBL" id="JBFDAA010000010">
    <property type="protein sequence ID" value="KAL1124688.1"/>
    <property type="molecule type" value="Genomic_DNA"/>
</dbReference>
<name>A0ABD0YXX8_9HEMI</name>
<dbReference type="Gene3D" id="1.20.5.190">
    <property type="match status" value="1"/>
</dbReference>
<dbReference type="Proteomes" id="UP001558652">
    <property type="component" value="Unassembled WGS sequence"/>
</dbReference>
<dbReference type="PANTHER" id="PTHR10699:SF11">
    <property type="entry name" value="IGLOO, ISOFORM A"/>
    <property type="match status" value="1"/>
</dbReference>
<evidence type="ECO:0000313" key="2">
    <source>
        <dbReference type="Proteomes" id="UP001558652"/>
    </source>
</evidence>
<dbReference type="InterPro" id="IPR000048">
    <property type="entry name" value="IQ_motif_EF-hand-BS"/>
</dbReference>
<protein>
    <submittedName>
        <fullName evidence="1">Uncharacterized protein</fullName>
    </submittedName>
</protein>
<dbReference type="SMART" id="SM00015">
    <property type="entry name" value="IQ"/>
    <property type="match status" value="1"/>
</dbReference>
<keyword evidence="2" id="KW-1185">Reference proteome</keyword>
<comment type="caution">
    <text evidence="1">The sequence shown here is derived from an EMBL/GenBank/DDBJ whole genome shotgun (WGS) entry which is preliminary data.</text>
</comment>
<gene>
    <name evidence="1" type="ORF">AAG570_001312</name>
</gene>
<organism evidence="1 2">
    <name type="scientific">Ranatra chinensis</name>
    <dbReference type="NCBI Taxonomy" id="642074"/>
    <lineage>
        <taxon>Eukaryota</taxon>
        <taxon>Metazoa</taxon>
        <taxon>Ecdysozoa</taxon>
        <taxon>Arthropoda</taxon>
        <taxon>Hexapoda</taxon>
        <taxon>Insecta</taxon>
        <taxon>Pterygota</taxon>
        <taxon>Neoptera</taxon>
        <taxon>Paraneoptera</taxon>
        <taxon>Hemiptera</taxon>
        <taxon>Heteroptera</taxon>
        <taxon>Panheteroptera</taxon>
        <taxon>Nepomorpha</taxon>
        <taxon>Nepidae</taxon>
        <taxon>Ranatrinae</taxon>
        <taxon>Ranatra</taxon>
    </lineage>
</organism>
<dbReference type="AlphaFoldDB" id="A0ABD0YXX8"/>
<proteinExistence type="predicted"/>
<dbReference type="Pfam" id="PF00612">
    <property type="entry name" value="IQ"/>
    <property type="match status" value="1"/>
</dbReference>
<accession>A0ABD0YXX8</accession>